<sequence>MVEENNDFDKNSVEEYNSLKKNEDHRKGLIARQKEIKLEMEKYRREYLENKK</sequence>
<evidence type="ECO:0000313" key="2">
    <source>
        <dbReference type="EMBL" id="KAF7632514.1"/>
    </source>
</evidence>
<name>A0A8S9ZGR9_9BILA</name>
<dbReference type="AlphaFoldDB" id="A0A8S9ZGR9"/>
<reference evidence="2" key="1">
    <citation type="journal article" date="2020" name="Ecol. Evol.">
        <title>Genome structure and content of the rice root-knot nematode (Meloidogyne graminicola).</title>
        <authorList>
            <person name="Phan N.T."/>
            <person name="Danchin E.G.J."/>
            <person name="Klopp C."/>
            <person name="Perfus-Barbeoch L."/>
            <person name="Kozlowski D.K."/>
            <person name="Koutsovoulos G.D."/>
            <person name="Lopez-Roques C."/>
            <person name="Bouchez O."/>
            <person name="Zahm M."/>
            <person name="Besnard G."/>
            <person name="Bellafiore S."/>
        </authorList>
    </citation>
    <scope>NUCLEOTIDE SEQUENCE</scope>
    <source>
        <strain evidence="2">VN-18</strain>
    </source>
</reference>
<feature type="compositionally biased region" description="Basic and acidic residues" evidence="1">
    <location>
        <begin position="7"/>
        <end position="26"/>
    </location>
</feature>
<accession>A0A8S9ZGR9</accession>
<dbReference type="Proteomes" id="UP000605970">
    <property type="component" value="Unassembled WGS sequence"/>
</dbReference>
<organism evidence="2 3">
    <name type="scientific">Meloidogyne graminicola</name>
    <dbReference type="NCBI Taxonomy" id="189291"/>
    <lineage>
        <taxon>Eukaryota</taxon>
        <taxon>Metazoa</taxon>
        <taxon>Ecdysozoa</taxon>
        <taxon>Nematoda</taxon>
        <taxon>Chromadorea</taxon>
        <taxon>Rhabditida</taxon>
        <taxon>Tylenchina</taxon>
        <taxon>Tylenchomorpha</taxon>
        <taxon>Tylenchoidea</taxon>
        <taxon>Meloidogynidae</taxon>
        <taxon>Meloidogyninae</taxon>
        <taxon>Meloidogyne</taxon>
    </lineage>
</organism>
<feature type="non-terminal residue" evidence="2">
    <location>
        <position position="52"/>
    </location>
</feature>
<protein>
    <submittedName>
        <fullName evidence="2">Uncharacterized protein</fullName>
    </submittedName>
</protein>
<keyword evidence="3" id="KW-1185">Reference proteome</keyword>
<evidence type="ECO:0000256" key="1">
    <source>
        <dbReference type="SAM" id="MobiDB-lite"/>
    </source>
</evidence>
<proteinExistence type="predicted"/>
<comment type="caution">
    <text evidence="2">The sequence shown here is derived from an EMBL/GenBank/DDBJ whole genome shotgun (WGS) entry which is preliminary data.</text>
</comment>
<dbReference type="EMBL" id="JABEBT010000101">
    <property type="protein sequence ID" value="KAF7632514.1"/>
    <property type="molecule type" value="Genomic_DNA"/>
</dbReference>
<evidence type="ECO:0000313" key="3">
    <source>
        <dbReference type="Proteomes" id="UP000605970"/>
    </source>
</evidence>
<gene>
    <name evidence="2" type="ORF">Mgra_00008111</name>
</gene>
<feature type="region of interest" description="Disordered" evidence="1">
    <location>
        <begin position="1"/>
        <end position="26"/>
    </location>
</feature>